<reference evidence="3 4" key="2">
    <citation type="journal article" date="2011" name="Stand. Genomic Sci.">
        <title>Complete genome sequence of Tolumonas auensis type strain (TA 4).</title>
        <authorList>
            <person name="Chertkov O."/>
            <person name="Copeland A."/>
            <person name="Lucas S."/>
            <person name="Lapidus A."/>
            <person name="Berry K.W."/>
            <person name="Detter J.C."/>
            <person name="Del Rio T.G."/>
            <person name="Hammon N."/>
            <person name="Dalin E."/>
            <person name="Tice H."/>
            <person name="Pitluck S."/>
            <person name="Richardson P."/>
            <person name="Bruce D."/>
            <person name="Goodwin L."/>
            <person name="Han C."/>
            <person name="Tapia R."/>
            <person name="Saunders E."/>
            <person name="Schmutz J."/>
            <person name="Brettin T."/>
            <person name="Larimer F."/>
            <person name="Land M."/>
            <person name="Hauser L."/>
            <person name="Spring S."/>
            <person name="Rohde M."/>
            <person name="Kyrpides N.C."/>
            <person name="Ivanova N."/>
            <person name="Goker M."/>
            <person name="Beller H.R."/>
            <person name="Klenk H.P."/>
            <person name="Woyke T."/>
        </authorList>
    </citation>
    <scope>NUCLEOTIDE SEQUENCE [LARGE SCALE GENOMIC DNA]</scope>
    <source>
        <strain evidence="4">DSM 9187 / TA4</strain>
    </source>
</reference>
<dbReference type="EMBL" id="CP001616">
    <property type="protein sequence ID" value="ACQ92769.1"/>
    <property type="molecule type" value="Genomic_DNA"/>
</dbReference>
<dbReference type="KEGG" id="tau:Tola_1144"/>
<feature type="coiled-coil region" evidence="1">
    <location>
        <begin position="55"/>
        <end position="98"/>
    </location>
</feature>
<accession>C4LDH3</accession>
<organism evidence="3 4">
    <name type="scientific">Tolumonas auensis (strain DSM 9187 / NBRC 110442 / TA 4)</name>
    <dbReference type="NCBI Taxonomy" id="595494"/>
    <lineage>
        <taxon>Bacteria</taxon>
        <taxon>Pseudomonadati</taxon>
        <taxon>Pseudomonadota</taxon>
        <taxon>Gammaproteobacteria</taxon>
        <taxon>Aeromonadales</taxon>
        <taxon>Aeromonadaceae</taxon>
        <taxon>Tolumonas</taxon>
    </lineage>
</organism>
<reference evidence="4" key="1">
    <citation type="submission" date="2009-05" db="EMBL/GenBank/DDBJ databases">
        <title>Complete sequence of Tolumonas auensis DSM 9187.</title>
        <authorList>
            <consortium name="US DOE Joint Genome Institute"/>
            <person name="Lucas S."/>
            <person name="Copeland A."/>
            <person name="Lapidus A."/>
            <person name="Glavina del Rio T."/>
            <person name="Tice H."/>
            <person name="Bruce D."/>
            <person name="Goodwin L."/>
            <person name="Pitluck S."/>
            <person name="Chertkov O."/>
            <person name="Brettin T."/>
            <person name="Detter J.C."/>
            <person name="Han C."/>
            <person name="Larimer F."/>
            <person name="Land M."/>
            <person name="Hauser L."/>
            <person name="Kyrpides N."/>
            <person name="Mikhailova N."/>
            <person name="Spring S."/>
            <person name="Beller H."/>
        </authorList>
    </citation>
    <scope>NUCLEOTIDE SEQUENCE [LARGE SCALE GENOMIC DNA]</scope>
    <source>
        <strain evidence="4">DSM 9187 / TA4</strain>
    </source>
</reference>
<dbReference type="AlphaFoldDB" id="C4LDH3"/>
<dbReference type="HOGENOM" id="CLU_1320382_0_0_6"/>
<sequence>MTYFDFDGYQKKSKITFFHILLVLIISLAALIGLHVHKRNQEEVQAQALIARQKADSAAEAVRLQQQDAIELENQARKAQLEAEERALKIAQKREQERTEFSKSYERINDIVKQWDDAVTLAGSTARINLDGPVSTLQNIKRETEQLIVPLCLERGKSLLLSSMDLRINGFIEFMLEHEFTSKGLVNDSVELRSKFDSEIYSCKNLIM</sequence>
<keyword evidence="1" id="KW-0175">Coiled coil</keyword>
<keyword evidence="2" id="KW-0812">Transmembrane</keyword>
<keyword evidence="2" id="KW-1133">Transmembrane helix</keyword>
<evidence type="ECO:0000313" key="4">
    <source>
        <dbReference type="Proteomes" id="UP000009073"/>
    </source>
</evidence>
<feature type="transmembrane region" description="Helical" evidence="2">
    <location>
        <begin position="15"/>
        <end position="34"/>
    </location>
</feature>
<evidence type="ECO:0000256" key="1">
    <source>
        <dbReference type="SAM" id="Coils"/>
    </source>
</evidence>
<proteinExistence type="predicted"/>
<dbReference type="Proteomes" id="UP000009073">
    <property type="component" value="Chromosome"/>
</dbReference>
<dbReference type="RefSeq" id="WP_012729368.1">
    <property type="nucleotide sequence ID" value="NC_012691.1"/>
</dbReference>
<evidence type="ECO:0000256" key="2">
    <source>
        <dbReference type="SAM" id="Phobius"/>
    </source>
</evidence>
<protein>
    <submittedName>
        <fullName evidence="3">Uncharacterized protein</fullName>
    </submittedName>
</protein>
<keyword evidence="2" id="KW-0472">Membrane</keyword>
<name>C4LDH3_TOLAT</name>
<evidence type="ECO:0000313" key="3">
    <source>
        <dbReference type="EMBL" id="ACQ92769.1"/>
    </source>
</evidence>
<dbReference type="OrthoDB" id="6693484at2"/>
<dbReference type="eggNOG" id="ENOG5033FTY">
    <property type="taxonomic scope" value="Bacteria"/>
</dbReference>
<gene>
    <name evidence="3" type="ordered locus">Tola_1144</name>
</gene>
<keyword evidence="4" id="KW-1185">Reference proteome</keyword>